<dbReference type="Gene3D" id="2.40.70.10">
    <property type="entry name" value="Acid Proteases"/>
    <property type="match status" value="1"/>
</dbReference>
<organism evidence="3">
    <name type="scientific">Tanacetum cinerariifolium</name>
    <name type="common">Dalmatian daisy</name>
    <name type="synonym">Chrysanthemum cinerariifolium</name>
    <dbReference type="NCBI Taxonomy" id="118510"/>
    <lineage>
        <taxon>Eukaryota</taxon>
        <taxon>Viridiplantae</taxon>
        <taxon>Streptophyta</taxon>
        <taxon>Embryophyta</taxon>
        <taxon>Tracheophyta</taxon>
        <taxon>Spermatophyta</taxon>
        <taxon>Magnoliopsida</taxon>
        <taxon>eudicotyledons</taxon>
        <taxon>Gunneridae</taxon>
        <taxon>Pentapetalae</taxon>
        <taxon>asterids</taxon>
        <taxon>campanulids</taxon>
        <taxon>Asterales</taxon>
        <taxon>Asteraceae</taxon>
        <taxon>Asteroideae</taxon>
        <taxon>Anthemideae</taxon>
        <taxon>Anthemidinae</taxon>
        <taxon>Tanacetum</taxon>
    </lineage>
</organism>
<feature type="compositionally biased region" description="Polar residues" evidence="1">
    <location>
        <begin position="448"/>
        <end position="458"/>
    </location>
</feature>
<keyword evidence="2" id="KW-0812">Transmembrane</keyword>
<protein>
    <recommendedName>
        <fullName evidence="4">Reverse transcriptase domain-containing protein</fullName>
    </recommendedName>
</protein>
<evidence type="ECO:0000256" key="1">
    <source>
        <dbReference type="SAM" id="MobiDB-lite"/>
    </source>
</evidence>
<dbReference type="EMBL" id="BKCJ010000193">
    <property type="protein sequence ID" value="GEU30834.1"/>
    <property type="molecule type" value="Genomic_DNA"/>
</dbReference>
<keyword evidence="2" id="KW-1133">Transmembrane helix</keyword>
<dbReference type="PANTHER" id="PTHR33067">
    <property type="entry name" value="RNA-DIRECTED DNA POLYMERASE-RELATED"/>
    <property type="match status" value="1"/>
</dbReference>
<name>A0A6L2J576_TANCI</name>
<dbReference type="AlphaFoldDB" id="A0A6L2J576"/>
<evidence type="ECO:0000256" key="2">
    <source>
        <dbReference type="SAM" id="Phobius"/>
    </source>
</evidence>
<feature type="region of interest" description="Disordered" evidence="1">
    <location>
        <begin position="1"/>
        <end position="32"/>
    </location>
</feature>
<gene>
    <name evidence="3" type="ORF">Tci_002812</name>
</gene>
<sequence>MEKEPEATKDTELPSTENIQPHLVQVHEKDKEPIDKPFIVPKTKTNLPYPSRLANEKLREKDDILAAKFMEIFRDLHFKLSFVDALVHMSKFAPMFKKLLNNKDKLIELTKTPLNENCSAVLGLLTLNDTKMVLELADRTISKPTGVAENVFVKVGKFYFPADFEVLDFIANLRVPLILGRPFLRERDFYSEEIENFLNDDSIPTGIENSVFDPEGDILFLEKLLNEDPCQLPSMNLNQAKYSIKEPEYSFSMGYEHFSTTLVTKLDEVAESSIKNLVPISREYEVTSDNESESNEPIKDDSLAFITFSNSLFNDNDDFTSNDNESIHDVPIQESKVYSNPLFDEDKIYSNELESHEERIRREHGGYISLMERLITINPCPRPTVNANTIVESFNSSLIPVQDNDYQREEIDIATNTDELLPPGFENEDSKEEIDIFEGLHVDNSISNSENKLSNNEASDFDNPSFPRSPLEPPDAEFDFELDAGEEISVVMNDNDELECLDPRDEIYVSTNNEDDDYFPFMFVIRIFLPYLIYSEVFFFFSPLRVKTPFLTLASS</sequence>
<evidence type="ECO:0008006" key="4">
    <source>
        <dbReference type="Google" id="ProtNLM"/>
    </source>
</evidence>
<proteinExistence type="predicted"/>
<feature type="transmembrane region" description="Helical" evidence="2">
    <location>
        <begin position="518"/>
        <end position="541"/>
    </location>
</feature>
<reference evidence="3" key="1">
    <citation type="journal article" date="2019" name="Sci. Rep.">
        <title>Draft genome of Tanacetum cinerariifolium, the natural source of mosquito coil.</title>
        <authorList>
            <person name="Yamashiro T."/>
            <person name="Shiraishi A."/>
            <person name="Satake H."/>
            <person name="Nakayama K."/>
        </authorList>
    </citation>
    <scope>NUCLEOTIDE SEQUENCE</scope>
</reference>
<feature type="region of interest" description="Disordered" evidence="1">
    <location>
        <begin position="448"/>
        <end position="470"/>
    </location>
</feature>
<dbReference type="PANTHER" id="PTHR33067:SF9">
    <property type="entry name" value="RNA-DIRECTED DNA POLYMERASE"/>
    <property type="match status" value="1"/>
</dbReference>
<dbReference type="InterPro" id="IPR021109">
    <property type="entry name" value="Peptidase_aspartic_dom_sf"/>
</dbReference>
<feature type="compositionally biased region" description="Basic and acidic residues" evidence="1">
    <location>
        <begin position="1"/>
        <end position="12"/>
    </location>
</feature>
<keyword evidence="2" id="KW-0472">Membrane</keyword>
<evidence type="ECO:0000313" key="3">
    <source>
        <dbReference type="EMBL" id="GEU30834.1"/>
    </source>
</evidence>
<accession>A0A6L2J576</accession>
<dbReference type="CDD" id="cd00303">
    <property type="entry name" value="retropepsin_like"/>
    <property type="match status" value="1"/>
</dbReference>
<comment type="caution">
    <text evidence="3">The sequence shown here is derived from an EMBL/GenBank/DDBJ whole genome shotgun (WGS) entry which is preliminary data.</text>
</comment>